<keyword evidence="1" id="KW-1188">Viral release from host cell</keyword>
<keyword evidence="6" id="KW-1185">Reference proteome</keyword>
<keyword evidence="2" id="KW-0175">Coiled coil</keyword>
<feature type="transmembrane region" description="Helical" evidence="4">
    <location>
        <begin position="459"/>
        <end position="481"/>
    </location>
</feature>
<feature type="region of interest" description="Disordered" evidence="3">
    <location>
        <begin position="103"/>
        <end position="150"/>
    </location>
</feature>
<sequence length="824" mass="85943">MARNLPLPALLTSVAKLTAPLTRLRRESPRLVRPAAPAGGSADATAVADRTWRDSARLRDALDQLRQTMVRQQRLLPAPAAAATATASAPPPVARIAQARRALPAPTPAARSAPPPTARSLPTPAARSAATTAARARPRPQPAELPSGGLGFDSLIQGAKTLLSPALAFQREQRHVRRAGDFTRDDPRAQALTQQARELGTQSGFGATRIAAAQAALLERQVSPAAIQASLGDMVLLAQANGRELVESVTRTSALARQAGVDLAEQGAMARFADVLSASRRRASGANTGGPDTGVAVTGGVQIGGPHAERLSAARQVSAPARASSVPAVTNATPNIVTPAAARVPDLSGTNLRAARSAVDDLSGDLDRLQATWEETSIAFATANDGALRDLVKAITAITRGIAGWIDDNPELTTLLTQFLGVLGGMLATLGLLASGIGAVLAPLTALSGVLTLLGLNPASLTILAIVAAVAALGVAAYQIYRHWGAISEWFSQRWQQVKDAFAGGIGSVMQLLANWSPLGLIYQGIVATLDKLGIEVPASMSTLSDAIVNGLESAWKGITELWNWFETAPGRAIDAVVKLVTDWDLMGQLKEKWDAAIDYLKSLPGNLWGSGQEMAGKAADRVTSLASDAGDGLKSLKEKASAGARAVGDRLAAGKNYVVEGASSLAQNALQSFKEHLGIQSPSREFAKLGGYTVDGLTLGIERQRDEPIQRMVAIARDVVRAGAGLTLAATAVPASAQPPFAPELALLGPTPITLDTRAPLTAGGPPPASDNRVQIGDIHIHAAPGMDENALARQVAQEVQRALEQAQQERAAYQRSSMWDRE</sequence>
<feature type="transmembrane region" description="Helical" evidence="4">
    <location>
        <begin position="419"/>
        <end position="447"/>
    </location>
</feature>
<evidence type="ECO:0000313" key="5">
    <source>
        <dbReference type="EMBL" id="WFF40768.1"/>
    </source>
</evidence>
<dbReference type="RefSeq" id="WP_282235817.1">
    <property type="nucleotide sequence ID" value="NZ_CP035631.1"/>
</dbReference>
<dbReference type="PANTHER" id="PTHR37813">
    <property type="entry name" value="FELS-2 PROPHAGE PROTEIN"/>
    <property type="match status" value="1"/>
</dbReference>
<evidence type="ECO:0000313" key="6">
    <source>
        <dbReference type="Proteomes" id="UP001321526"/>
    </source>
</evidence>
<organism evidence="5 6">
    <name type="scientific">Salinicola endophyticus</name>
    <dbReference type="NCBI Taxonomy" id="1949083"/>
    <lineage>
        <taxon>Bacteria</taxon>
        <taxon>Pseudomonadati</taxon>
        <taxon>Pseudomonadota</taxon>
        <taxon>Gammaproteobacteria</taxon>
        <taxon>Oceanospirillales</taxon>
        <taxon>Halomonadaceae</taxon>
        <taxon>Salinicola</taxon>
    </lineage>
</organism>
<evidence type="ECO:0000256" key="2">
    <source>
        <dbReference type="SAM" id="Coils"/>
    </source>
</evidence>
<keyword evidence="4" id="KW-0472">Membrane</keyword>
<dbReference type="Proteomes" id="UP001321526">
    <property type="component" value="Chromosome"/>
</dbReference>
<name>A0ABY8FD77_9GAMM</name>
<gene>
    <name evidence="5" type="ORF">EVC62_04230</name>
</gene>
<dbReference type="PANTHER" id="PTHR37813:SF1">
    <property type="entry name" value="FELS-2 PROPHAGE PROTEIN"/>
    <property type="match status" value="1"/>
</dbReference>
<dbReference type="EMBL" id="CP035631">
    <property type="protein sequence ID" value="WFF40768.1"/>
    <property type="molecule type" value="Genomic_DNA"/>
</dbReference>
<reference evidence="5 6" key="1">
    <citation type="submission" date="2019-01" db="EMBL/GenBank/DDBJ databases">
        <title>Genome sequence of Salinicola endophyticus REST5.</title>
        <authorList>
            <person name="Nascimento F.X."/>
        </authorList>
    </citation>
    <scope>NUCLEOTIDE SEQUENCE [LARGE SCALE GENOMIC DNA]</scope>
    <source>
        <strain evidence="5 6">REST5</strain>
    </source>
</reference>
<proteinExistence type="predicted"/>
<keyword evidence="4" id="KW-0812">Transmembrane</keyword>
<evidence type="ECO:0000256" key="4">
    <source>
        <dbReference type="SAM" id="Phobius"/>
    </source>
</evidence>
<evidence type="ECO:0000256" key="1">
    <source>
        <dbReference type="ARBA" id="ARBA00022612"/>
    </source>
</evidence>
<accession>A0ABY8FD77</accession>
<dbReference type="InterPro" id="IPR010090">
    <property type="entry name" value="Phage_tape_meas"/>
</dbReference>
<feature type="coiled-coil region" evidence="2">
    <location>
        <begin position="791"/>
        <end position="818"/>
    </location>
</feature>
<evidence type="ECO:0000256" key="3">
    <source>
        <dbReference type="SAM" id="MobiDB-lite"/>
    </source>
</evidence>
<dbReference type="NCBIfam" id="TIGR01760">
    <property type="entry name" value="tape_meas_TP901"/>
    <property type="match status" value="2"/>
</dbReference>
<keyword evidence="4" id="KW-1133">Transmembrane helix</keyword>
<feature type="compositionally biased region" description="Low complexity" evidence="3">
    <location>
        <begin position="103"/>
        <end position="135"/>
    </location>
</feature>
<protein>
    <submittedName>
        <fullName evidence="5">Phage tail tape measure protein</fullName>
    </submittedName>
</protein>